<dbReference type="PROSITE" id="PS00572">
    <property type="entry name" value="GLYCOSYL_HYDROL_F1_1"/>
    <property type="match status" value="1"/>
</dbReference>
<evidence type="ECO:0000256" key="5">
    <source>
        <dbReference type="RuleBase" id="RU003690"/>
    </source>
</evidence>
<proteinExistence type="inferred from homology"/>
<dbReference type="PRINTS" id="PR00131">
    <property type="entry name" value="GLHYDRLASE1"/>
</dbReference>
<dbReference type="PROSITE" id="PS00653">
    <property type="entry name" value="GLYCOSYL_HYDROL_F1_2"/>
    <property type="match status" value="1"/>
</dbReference>
<dbReference type="Pfam" id="PF00232">
    <property type="entry name" value="Glyco_hydro_1"/>
    <property type="match status" value="2"/>
</dbReference>
<evidence type="ECO:0000256" key="1">
    <source>
        <dbReference type="ARBA" id="ARBA00010838"/>
    </source>
</evidence>
<dbReference type="STRING" id="1802624.A2982_03280"/>
<dbReference type="GO" id="GO:0005975">
    <property type="term" value="P:carbohydrate metabolic process"/>
    <property type="evidence" value="ECO:0007669"/>
    <property type="project" value="InterPro"/>
</dbReference>
<feature type="active site" description="Nucleophile" evidence="4">
    <location>
        <position position="309"/>
    </location>
</feature>
<evidence type="ECO:0000313" key="8">
    <source>
        <dbReference type="Proteomes" id="UP000178771"/>
    </source>
</evidence>
<dbReference type="InterPro" id="IPR001360">
    <property type="entry name" value="Glyco_hydro_1"/>
</dbReference>
<keyword evidence="2 6" id="KW-0378">Hydrolase</keyword>
<dbReference type="PANTHER" id="PTHR10353">
    <property type="entry name" value="GLYCOSYL HYDROLASE"/>
    <property type="match status" value="1"/>
</dbReference>
<dbReference type="PANTHER" id="PTHR10353:SF209">
    <property type="entry name" value="GALACTOLIPID GALACTOSYLTRANSFERASE SFR2, CHLOROPLASTIC"/>
    <property type="match status" value="1"/>
</dbReference>
<reference evidence="7 8" key="1">
    <citation type="journal article" date="2016" name="Nat. Commun.">
        <title>Thousands of microbial genomes shed light on interconnected biogeochemical processes in an aquifer system.</title>
        <authorList>
            <person name="Anantharaman K."/>
            <person name="Brown C.T."/>
            <person name="Hug L.A."/>
            <person name="Sharon I."/>
            <person name="Castelle C.J."/>
            <person name="Probst A.J."/>
            <person name="Thomas B.C."/>
            <person name="Singh A."/>
            <person name="Wilkins M.J."/>
            <person name="Karaoz U."/>
            <person name="Brodie E.L."/>
            <person name="Williams K.H."/>
            <person name="Hubbard S.S."/>
            <person name="Banfield J.F."/>
        </authorList>
    </citation>
    <scope>NUCLEOTIDE SEQUENCE [LARGE SCALE GENOMIC DNA]</scope>
</reference>
<dbReference type="InterPro" id="IPR018120">
    <property type="entry name" value="Glyco_hydro_1_AS"/>
</dbReference>
<comment type="caution">
    <text evidence="7">The sequence shown here is derived from an EMBL/GenBank/DDBJ whole genome shotgun (WGS) entry which is preliminary data.</text>
</comment>
<evidence type="ECO:0008006" key="9">
    <source>
        <dbReference type="Google" id="ProtNLM"/>
    </source>
</evidence>
<evidence type="ECO:0000256" key="4">
    <source>
        <dbReference type="PROSITE-ProRule" id="PRU10055"/>
    </source>
</evidence>
<comment type="similarity">
    <text evidence="1 5">Belongs to the glycosyl hydrolase 1 family.</text>
</comment>
<gene>
    <name evidence="7" type="ORF">A2982_03280</name>
</gene>
<dbReference type="AlphaFoldDB" id="A0A1F4V3E6"/>
<evidence type="ECO:0000256" key="3">
    <source>
        <dbReference type="ARBA" id="ARBA00023295"/>
    </source>
</evidence>
<organism evidence="7 8">
    <name type="scientific">candidate division WWE3 bacterium RIFCSPLOWO2_01_FULL_39_13</name>
    <dbReference type="NCBI Taxonomy" id="1802624"/>
    <lineage>
        <taxon>Bacteria</taxon>
        <taxon>Katanobacteria</taxon>
    </lineage>
</organism>
<evidence type="ECO:0000256" key="6">
    <source>
        <dbReference type="RuleBase" id="RU004468"/>
    </source>
</evidence>
<dbReference type="Gene3D" id="3.20.20.80">
    <property type="entry name" value="Glycosidases"/>
    <property type="match status" value="1"/>
</dbReference>
<dbReference type="InterPro" id="IPR033132">
    <property type="entry name" value="GH_1_N_CS"/>
</dbReference>
<keyword evidence="3 6" id="KW-0326">Glycosidase</keyword>
<dbReference type="SUPFAM" id="SSF51445">
    <property type="entry name" value="(Trans)glycosidases"/>
    <property type="match status" value="1"/>
</dbReference>
<dbReference type="InterPro" id="IPR017853">
    <property type="entry name" value="GH"/>
</dbReference>
<sequence>MPSYKFPSDFLWGTATSAHQIEGGNKNSDWWQWEQNKSFFQKYPLEASGIACDSYHRYEEDFDLCKKLNNNAVRISIEWARIEPVEGRFDHSELEHYKKVLHSAKKRGLKTFVTLHHFTNPMWFVKKGGWLSLRSSYRFARYSAKCARELGELIDFFITINEPQVYIMQSYLNKMWPPNKANPLSGLLVQINLMSAHQAAYTAIKKILPKAQVGLSQNIEWFETKDGDFIDKLVVKILYFLCTDFLLKPLVKSLDFIGLNYYFTSRIKYFRSSNPNNWVSDLDWWIYPEGLKQVLINLKRYRLPIYITENGLADSEDKNRKKFIKEMLTACSEAIEQGSPLKGYFHWTLIDNFEWHQGFWPRFGLVEVDREDNLKRKPRKSFYYYSKVCKENRIWS</sequence>
<protein>
    <recommendedName>
        <fullName evidence="9">Beta-glucosidase</fullName>
    </recommendedName>
</protein>
<evidence type="ECO:0000313" key="7">
    <source>
        <dbReference type="EMBL" id="OGC51669.1"/>
    </source>
</evidence>
<dbReference type="GO" id="GO:0008422">
    <property type="term" value="F:beta-glucosidase activity"/>
    <property type="evidence" value="ECO:0007669"/>
    <property type="project" value="TreeGrafter"/>
</dbReference>
<evidence type="ECO:0000256" key="2">
    <source>
        <dbReference type="ARBA" id="ARBA00022801"/>
    </source>
</evidence>
<dbReference type="Proteomes" id="UP000178771">
    <property type="component" value="Unassembled WGS sequence"/>
</dbReference>
<dbReference type="EMBL" id="MEVH01000015">
    <property type="protein sequence ID" value="OGC51669.1"/>
    <property type="molecule type" value="Genomic_DNA"/>
</dbReference>
<accession>A0A1F4V3E6</accession>
<name>A0A1F4V3E6_UNCKA</name>